<reference evidence="2" key="1">
    <citation type="submission" date="2020-09" db="EMBL/GenBank/DDBJ databases">
        <title>Brevundimonas sp. LVF2 isolated from a puddle in Goettingen, Germany.</title>
        <authorList>
            <person name="Friedrich I."/>
            <person name="Klassen A."/>
            <person name="Hannes N."/>
            <person name="Schneider D."/>
            <person name="Hertel R."/>
            <person name="Daniel R."/>
        </authorList>
    </citation>
    <scope>NUCLEOTIDE SEQUENCE</scope>
    <source>
        <strain evidence="2">LVF2</strain>
    </source>
</reference>
<proteinExistence type="predicted"/>
<dbReference type="AlphaFoldDB" id="A0A975BZI6"/>
<accession>A0A975BZI6</accession>
<protein>
    <submittedName>
        <fullName evidence="2">Tat pathway signal protein</fullName>
    </submittedName>
</protein>
<keyword evidence="1" id="KW-0732">Signal</keyword>
<organism evidence="2 3">
    <name type="scientific">Brevundimonas goettingensis</name>
    <dbReference type="NCBI Taxonomy" id="2774190"/>
    <lineage>
        <taxon>Bacteria</taxon>
        <taxon>Pseudomonadati</taxon>
        <taxon>Pseudomonadota</taxon>
        <taxon>Alphaproteobacteria</taxon>
        <taxon>Caulobacterales</taxon>
        <taxon>Caulobacteraceae</taxon>
        <taxon>Brevundimonas</taxon>
    </lineage>
</organism>
<dbReference type="Proteomes" id="UP000663918">
    <property type="component" value="Chromosome"/>
</dbReference>
<gene>
    <name evidence="2" type="ORF">IFJ75_14630</name>
</gene>
<name>A0A975BZI6_9CAUL</name>
<evidence type="ECO:0000313" key="3">
    <source>
        <dbReference type="Proteomes" id="UP000663918"/>
    </source>
</evidence>
<feature type="chain" id="PRO_5036764901" evidence="1">
    <location>
        <begin position="27"/>
        <end position="137"/>
    </location>
</feature>
<sequence length="137" mass="14229">MNRRALFSLAPLAGLALAATALPAQASGGGGESEAPKESFMRLSTLTATVVRPDGQRGVMTVEIGLDVPDAELHAKATQAIPRLADAHNSVIQTTAGTLLPGQVPDLDQLAHDLQVATFKILRKRGAVVLLGTVMVL</sequence>
<dbReference type="EMBL" id="CP062222">
    <property type="protein sequence ID" value="QTC90500.1"/>
    <property type="molecule type" value="Genomic_DNA"/>
</dbReference>
<dbReference type="KEGG" id="bgoe:IFJ75_14630"/>
<evidence type="ECO:0000256" key="1">
    <source>
        <dbReference type="SAM" id="SignalP"/>
    </source>
</evidence>
<evidence type="ECO:0000313" key="2">
    <source>
        <dbReference type="EMBL" id="QTC90500.1"/>
    </source>
</evidence>
<dbReference type="RefSeq" id="WP_207868939.1">
    <property type="nucleotide sequence ID" value="NZ_CP062222.1"/>
</dbReference>
<keyword evidence="3" id="KW-1185">Reference proteome</keyword>
<feature type="signal peptide" evidence="1">
    <location>
        <begin position="1"/>
        <end position="26"/>
    </location>
</feature>